<dbReference type="PRINTS" id="PR00598">
    <property type="entry name" value="HTHMARR"/>
</dbReference>
<dbReference type="PANTHER" id="PTHR42756:SF1">
    <property type="entry name" value="TRANSCRIPTIONAL REPRESSOR OF EMRAB OPERON"/>
    <property type="match status" value="1"/>
</dbReference>
<dbReference type="AlphaFoldDB" id="A0A3L7JW51"/>
<dbReference type="SMART" id="SM00419">
    <property type="entry name" value="HTH_CRP"/>
    <property type="match status" value="1"/>
</dbReference>
<evidence type="ECO:0000256" key="2">
    <source>
        <dbReference type="ARBA" id="ARBA00023125"/>
    </source>
</evidence>
<keyword evidence="3" id="KW-0804">Transcription</keyword>
<dbReference type="Gene3D" id="1.10.10.10">
    <property type="entry name" value="Winged helix-like DNA-binding domain superfamily/Winged helix DNA-binding domain"/>
    <property type="match status" value="1"/>
</dbReference>
<dbReference type="SMART" id="SM00347">
    <property type="entry name" value="HTH_MARR"/>
    <property type="match status" value="1"/>
</dbReference>
<proteinExistence type="predicted"/>
<keyword evidence="2" id="KW-0238">DNA-binding</keyword>
<dbReference type="RefSeq" id="WP_121681097.1">
    <property type="nucleotide sequence ID" value="NZ_RCVZ01000009.1"/>
</dbReference>
<evidence type="ECO:0000259" key="4">
    <source>
        <dbReference type="PROSITE" id="PS50995"/>
    </source>
</evidence>
<protein>
    <submittedName>
        <fullName evidence="5">MarR family transcriptional regulator</fullName>
    </submittedName>
</protein>
<dbReference type="InterPro" id="IPR036390">
    <property type="entry name" value="WH_DNA-bd_sf"/>
</dbReference>
<dbReference type="PANTHER" id="PTHR42756">
    <property type="entry name" value="TRANSCRIPTIONAL REGULATOR, MARR"/>
    <property type="match status" value="1"/>
</dbReference>
<dbReference type="GO" id="GO:0003700">
    <property type="term" value="F:DNA-binding transcription factor activity"/>
    <property type="evidence" value="ECO:0007669"/>
    <property type="project" value="InterPro"/>
</dbReference>
<sequence>MNNHHEFFHQLHQLTRYLSKELNERLSALGIFSSQWTILYRLKQVGSCTQAELADYLGVERPTITRTLARLEEAGWIQRLQGKDKREKLVSLSNQALEEYPTWQKVVSEFENDMLQNVSASQQAEVKTVSALILEKLYSKEASDR</sequence>
<evidence type="ECO:0000256" key="3">
    <source>
        <dbReference type="ARBA" id="ARBA00023163"/>
    </source>
</evidence>
<dbReference type="Pfam" id="PF01047">
    <property type="entry name" value="MarR"/>
    <property type="match status" value="1"/>
</dbReference>
<organism evidence="5 6">
    <name type="scientific">Falsibacillus albus</name>
    <dbReference type="NCBI Taxonomy" id="2478915"/>
    <lineage>
        <taxon>Bacteria</taxon>
        <taxon>Bacillati</taxon>
        <taxon>Bacillota</taxon>
        <taxon>Bacilli</taxon>
        <taxon>Bacillales</taxon>
        <taxon>Bacillaceae</taxon>
        <taxon>Falsibacillus</taxon>
    </lineage>
</organism>
<gene>
    <name evidence="5" type="ORF">D9X91_13140</name>
</gene>
<keyword evidence="1" id="KW-0805">Transcription regulation</keyword>
<comment type="caution">
    <text evidence="5">The sequence shown here is derived from an EMBL/GenBank/DDBJ whole genome shotgun (WGS) entry which is preliminary data.</text>
</comment>
<reference evidence="5 6" key="1">
    <citation type="submission" date="2018-10" db="EMBL/GenBank/DDBJ databases">
        <title>Falsibacillus sp. genome draft.</title>
        <authorList>
            <person name="Shi S."/>
        </authorList>
    </citation>
    <scope>NUCLEOTIDE SEQUENCE [LARGE SCALE GENOMIC DNA]</scope>
    <source>
        <strain evidence="5 6">GY 10110</strain>
    </source>
</reference>
<keyword evidence="6" id="KW-1185">Reference proteome</keyword>
<dbReference type="InterPro" id="IPR012318">
    <property type="entry name" value="HTH_CRP"/>
</dbReference>
<dbReference type="InterPro" id="IPR011991">
    <property type="entry name" value="ArsR-like_HTH"/>
</dbReference>
<accession>A0A3L7JW51</accession>
<evidence type="ECO:0000256" key="1">
    <source>
        <dbReference type="ARBA" id="ARBA00023015"/>
    </source>
</evidence>
<evidence type="ECO:0000313" key="5">
    <source>
        <dbReference type="EMBL" id="RLQ94484.1"/>
    </source>
</evidence>
<dbReference type="CDD" id="cd00090">
    <property type="entry name" value="HTH_ARSR"/>
    <property type="match status" value="1"/>
</dbReference>
<dbReference type="InterPro" id="IPR036388">
    <property type="entry name" value="WH-like_DNA-bd_sf"/>
</dbReference>
<name>A0A3L7JW51_9BACI</name>
<dbReference type="SUPFAM" id="SSF46785">
    <property type="entry name" value="Winged helix' DNA-binding domain"/>
    <property type="match status" value="1"/>
</dbReference>
<dbReference type="Proteomes" id="UP000276770">
    <property type="component" value="Unassembled WGS sequence"/>
</dbReference>
<dbReference type="EMBL" id="RCVZ01000009">
    <property type="protein sequence ID" value="RLQ94484.1"/>
    <property type="molecule type" value="Genomic_DNA"/>
</dbReference>
<dbReference type="GO" id="GO:0003677">
    <property type="term" value="F:DNA binding"/>
    <property type="evidence" value="ECO:0007669"/>
    <property type="project" value="UniProtKB-KW"/>
</dbReference>
<dbReference type="OrthoDB" id="1904211at2"/>
<dbReference type="PROSITE" id="PS50995">
    <property type="entry name" value="HTH_MARR_2"/>
    <property type="match status" value="1"/>
</dbReference>
<dbReference type="InterPro" id="IPR000835">
    <property type="entry name" value="HTH_MarR-typ"/>
</dbReference>
<feature type="domain" description="HTH marR-type" evidence="4">
    <location>
        <begin position="4"/>
        <end position="138"/>
    </location>
</feature>
<evidence type="ECO:0000313" key="6">
    <source>
        <dbReference type="Proteomes" id="UP000276770"/>
    </source>
</evidence>